<evidence type="ECO:0000313" key="2">
    <source>
        <dbReference type="Proteomes" id="UP000326936"/>
    </source>
</evidence>
<dbReference type="EMBL" id="CP045351">
    <property type="protein sequence ID" value="QFT27871.1"/>
    <property type="molecule type" value="Genomic_DNA"/>
</dbReference>
<geneLocation type="plasmid" evidence="2">
    <name>pthaf100_a</name>
</geneLocation>
<keyword evidence="1" id="KW-0614">Plasmid</keyword>
<keyword evidence="2" id="KW-1185">Reference proteome</keyword>
<dbReference type="KEGG" id="vaq:FIV01_15890"/>
<accession>A0A5P9CPG8</accession>
<dbReference type="RefSeq" id="WP_152431944.1">
    <property type="nucleotide sequence ID" value="NZ_CBCSDK010000033.1"/>
</dbReference>
<reference evidence="1 2" key="1">
    <citation type="submission" date="2019-10" db="EMBL/GenBank/DDBJ databases">
        <title>Complete genome sequence of Vibrio sp. strain THAF100, isolated from non-filtered water from the water column of tank 6 of a marine aquarium containing stony-coral fragments. Water maintained at 26 degree C.</title>
        <authorList>
            <person name="Ruckert C."/>
            <person name="Franco A."/>
            <person name="Kalinowski J."/>
            <person name="Glaeser S."/>
        </authorList>
    </citation>
    <scope>NUCLEOTIDE SEQUENCE [LARGE SCALE GENOMIC DNA]</scope>
    <source>
        <strain evidence="1 2">THAF100</strain>
        <plasmid evidence="2">pthaf100_a</plasmid>
    </source>
</reference>
<evidence type="ECO:0008006" key="3">
    <source>
        <dbReference type="Google" id="ProtNLM"/>
    </source>
</evidence>
<organism evidence="1 2">
    <name type="scientific">Vibrio aquimaris</name>
    <dbReference type="NCBI Taxonomy" id="2587862"/>
    <lineage>
        <taxon>Bacteria</taxon>
        <taxon>Pseudomonadati</taxon>
        <taxon>Pseudomonadota</taxon>
        <taxon>Gammaproteobacteria</taxon>
        <taxon>Vibrionales</taxon>
        <taxon>Vibrionaceae</taxon>
        <taxon>Vibrio</taxon>
    </lineage>
</organism>
<dbReference type="OrthoDB" id="5862897at2"/>
<dbReference type="AlphaFoldDB" id="A0A5P9CPG8"/>
<protein>
    <recommendedName>
        <fullName evidence="3">Glycosyltransferase family 25 (LPS biosynthesis protein)</fullName>
    </recommendedName>
</protein>
<dbReference type="Proteomes" id="UP000326936">
    <property type="component" value="Plasmid pTHAF100_a"/>
</dbReference>
<gene>
    <name evidence="1" type="ORF">FIV01_15890</name>
</gene>
<sequence length="216" mass="24648">MFNDKVQLKIINLIHRADRKAESVSELKKCGITIDDESFFEAYYKPECGALGCSLSHGNLIAHYLSYSSSPYLLVLEDDFEVQECELFLSSLERVLDCSNEWDVFLLGNNQAIPIAMIDDQLGFSRVINSQTASGYIVHRSFAVKLMSTFFESALGLEHSSKLPLKLNKLVSHHYCLDILWKKLQTEHRFITRLPALIKQRASYSDIEMKNVDYGV</sequence>
<proteinExistence type="predicted"/>
<name>A0A5P9CPG8_9VIBR</name>
<evidence type="ECO:0000313" key="1">
    <source>
        <dbReference type="EMBL" id="QFT27871.1"/>
    </source>
</evidence>